<dbReference type="OrthoDB" id="252633at2759"/>
<evidence type="ECO:0000313" key="3">
    <source>
        <dbReference type="Proteomes" id="UP000283634"/>
    </source>
</evidence>
<feature type="compositionally biased region" description="Basic and acidic residues" evidence="1">
    <location>
        <begin position="229"/>
        <end position="238"/>
    </location>
</feature>
<evidence type="ECO:0000256" key="1">
    <source>
        <dbReference type="SAM" id="MobiDB-lite"/>
    </source>
</evidence>
<dbReference type="Proteomes" id="UP000283634">
    <property type="component" value="Unassembled WGS sequence"/>
</dbReference>
<proteinExistence type="predicted"/>
<dbReference type="RefSeq" id="XP_029235986.1">
    <property type="nucleotide sequence ID" value="XM_029384174.1"/>
</dbReference>
<dbReference type="VEuPathDB" id="TriTrypDB:TRSC58_02873"/>
<sequence>MSPLSLLYFLASDMRAAGEMLLVADDGGSYMRSIKRSGTVVEHGMSGGVESLHWSNVIRGFVAELVEVRSLWEELGCNDKVIRDGDKNRFDRGCWWKYIKMKELRKDAEEYGKTSTAGVEDVLKNIACEMHALRCLCEHLVTIKLGRGQSPLRWPGSEFACVTGRWLLSPSLGSAKMLDAVEAVSSNSLLQALQSEVRDSHSSEPNSLEKVTQPVSPARQPLCVSAPVDSRDDGHDTALRSLTPASAAPARVTAEPRATMSPASALTLETNSGGKLESVLFLRRAPRREKSKQNDDVVTLQQLVAKQNELEKMVKVFLERENSWTDFDVKLERKDVNGSISPMWFAEGHVTLETGERATIVRTTHSRSRQATRIAMAAVAREHFPKELEYYVSIHPLEFSSVDLSTLSCDSDHKSEEAVCAGTSMLTKVLRLLEASSPSQVPISWVLEVYEATGGHCNGEEEKSQLTPLRYRAALMSKSKTVIGERIGSEGEGAVVVLCSVLRAATNRFAGDKGEQLWTEYECHAPPPVSTLRELALYMFNAFFGDGSSKDCLQVDADCVSKDMWKGTAKLRVLGRLVPIAEAYAVSKMHAIEDAALLSCRENFPYALSCTSLHAETRLGSVLVNVAQEVVREPHFVTVASLQEKQKVVDITRNAADSAFDRLEAAVRRKFYGNLLVEAKYTEKEGLCVCELILLSKENKDAMPEILGHADAFSDAEARELASIDALKSQYPREYEELISAGTSL</sequence>
<keyword evidence="3" id="KW-1185">Reference proteome</keyword>
<dbReference type="EMBL" id="MKGL01000305">
    <property type="protein sequence ID" value="RNF00827.1"/>
    <property type="molecule type" value="Genomic_DNA"/>
</dbReference>
<comment type="caution">
    <text evidence="2">The sequence shown here is derived from an EMBL/GenBank/DDBJ whole genome shotgun (WGS) entry which is preliminary data.</text>
</comment>
<reference evidence="2 3" key="1">
    <citation type="journal article" date="2018" name="BMC Genomics">
        <title>Genomic comparison of Trypanosoma conorhini and Trypanosoma rangeli to Trypanosoma cruzi strains of high and low virulence.</title>
        <authorList>
            <person name="Bradwell K.R."/>
            <person name="Koparde V.N."/>
            <person name="Matveyev A.V."/>
            <person name="Serrano M.G."/>
            <person name="Alves J.M."/>
            <person name="Parikh H."/>
            <person name="Huang B."/>
            <person name="Lee V."/>
            <person name="Espinosa-Alvarez O."/>
            <person name="Ortiz P.A."/>
            <person name="Costa-Martins A.G."/>
            <person name="Teixeira M.M."/>
            <person name="Buck G.A."/>
        </authorList>
    </citation>
    <scope>NUCLEOTIDE SEQUENCE [LARGE SCALE GENOMIC DNA]</scope>
    <source>
        <strain evidence="2 3">AM80</strain>
    </source>
</reference>
<feature type="compositionally biased region" description="Polar residues" evidence="1">
    <location>
        <begin position="203"/>
        <end position="215"/>
    </location>
</feature>
<organism evidence="2 3">
    <name type="scientific">Trypanosoma rangeli</name>
    <dbReference type="NCBI Taxonomy" id="5698"/>
    <lineage>
        <taxon>Eukaryota</taxon>
        <taxon>Discoba</taxon>
        <taxon>Euglenozoa</taxon>
        <taxon>Kinetoplastea</taxon>
        <taxon>Metakinetoplastina</taxon>
        <taxon>Trypanosomatida</taxon>
        <taxon>Trypanosomatidae</taxon>
        <taxon>Trypanosoma</taxon>
        <taxon>Herpetosoma</taxon>
    </lineage>
</organism>
<evidence type="ECO:0000313" key="2">
    <source>
        <dbReference type="EMBL" id="RNF00827.1"/>
    </source>
</evidence>
<name>A0A422N5S1_TRYRA</name>
<gene>
    <name evidence="2" type="ORF">TraAM80_07379</name>
</gene>
<protein>
    <submittedName>
        <fullName evidence="2">Uncharacterized protein</fullName>
    </submittedName>
</protein>
<accession>A0A422N5S1</accession>
<dbReference type="GeneID" id="40331312"/>
<feature type="region of interest" description="Disordered" evidence="1">
    <location>
        <begin position="195"/>
        <end position="261"/>
    </location>
</feature>
<dbReference type="AlphaFoldDB" id="A0A422N5S1"/>